<comment type="caution">
    <text evidence="1">The sequence shown here is derived from an EMBL/GenBank/DDBJ whole genome shotgun (WGS) entry which is preliminary data.</text>
</comment>
<proteinExistence type="predicted"/>
<sequence length="91" mass="10894">MNVPPKNRFLSLDKYTTVFWWIFHLPEDKAGMTSEVVEPWQKRQGPLTGLFTGLFQRPDGSQDYEKRDKTFKALKEKYGDFNQGEFKPYRW</sequence>
<dbReference type="EMBL" id="AZHD01000006">
    <property type="protein sequence ID" value="OAA62683.1"/>
    <property type="molecule type" value="Genomic_DNA"/>
</dbReference>
<evidence type="ECO:0000313" key="2">
    <source>
        <dbReference type="Proteomes" id="UP000076874"/>
    </source>
</evidence>
<gene>
    <name evidence="1" type="ORF">SPI_04223</name>
</gene>
<reference evidence="1 2" key="1">
    <citation type="journal article" date="2016" name="Genome Biol. Evol.">
        <title>Divergent and convergent evolution of fungal pathogenicity.</title>
        <authorList>
            <person name="Shang Y."/>
            <person name="Xiao G."/>
            <person name="Zheng P."/>
            <person name="Cen K."/>
            <person name="Zhan S."/>
            <person name="Wang C."/>
        </authorList>
    </citation>
    <scope>NUCLEOTIDE SEQUENCE [LARGE SCALE GENOMIC DNA]</scope>
    <source>
        <strain evidence="1 2">RCEF 264</strain>
    </source>
</reference>
<protein>
    <submittedName>
        <fullName evidence="1">Uncharacterized protein</fullName>
    </submittedName>
</protein>
<evidence type="ECO:0000313" key="1">
    <source>
        <dbReference type="EMBL" id="OAA62683.1"/>
    </source>
</evidence>
<accession>A0A167VJ68</accession>
<name>A0A167VJ68_9HYPO</name>
<organism evidence="1 2">
    <name type="scientific">Niveomyces insectorum RCEF 264</name>
    <dbReference type="NCBI Taxonomy" id="1081102"/>
    <lineage>
        <taxon>Eukaryota</taxon>
        <taxon>Fungi</taxon>
        <taxon>Dikarya</taxon>
        <taxon>Ascomycota</taxon>
        <taxon>Pezizomycotina</taxon>
        <taxon>Sordariomycetes</taxon>
        <taxon>Hypocreomycetidae</taxon>
        <taxon>Hypocreales</taxon>
        <taxon>Cordycipitaceae</taxon>
        <taxon>Niveomyces</taxon>
    </lineage>
</organism>
<dbReference type="Proteomes" id="UP000076874">
    <property type="component" value="Unassembled WGS sequence"/>
</dbReference>
<dbReference type="AlphaFoldDB" id="A0A167VJ68"/>
<keyword evidence="2" id="KW-1185">Reference proteome</keyword>